<sequence length="108" mass="11836">MSAKLEWLCIVPDKPGMNAKRIEVRPTHLANLGPLLESKTIVAGAMFTEAHPTEGSTPQFKGSMVIIQAGSLEEVRGILSKDVYTQSGVWDLENTQIIPYKSAVRLPM</sequence>
<dbReference type="PANTHER" id="PTHR33606:SF3">
    <property type="entry name" value="PROTEIN YCII"/>
    <property type="match status" value="1"/>
</dbReference>
<evidence type="ECO:0000313" key="3">
    <source>
        <dbReference type="Proteomes" id="UP001201262"/>
    </source>
</evidence>
<protein>
    <recommendedName>
        <fullName evidence="1">YCII-related domain-containing protein</fullName>
    </recommendedName>
</protein>
<dbReference type="InterPro" id="IPR005545">
    <property type="entry name" value="YCII"/>
</dbReference>
<dbReference type="Gene3D" id="3.30.70.1060">
    <property type="entry name" value="Dimeric alpha+beta barrel"/>
    <property type="match status" value="1"/>
</dbReference>
<accession>A0AAD4PXU5</accession>
<name>A0AAD4PXU5_9EURO</name>
<dbReference type="AlphaFoldDB" id="A0AAD4PXU5"/>
<feature type="domain" description="YCII-related" evidence="1">
    <location>
        <begin position="7"/>
        <end position="90"/>
    </location>
</feature>
<dbReference type="PANTHER" id="PTHR33606">
    <property type="entry name" value="PROTEIN YCII"/>
    <property type="match status" value="1"/>
</dbReference>
<evidence type="ECO:0000259" key="1">
    <source>
        <dbReference type="Pfam" id="PF03795"/>
    </source>
</evidence>
<reference evidence="2" key="1">
    <citation type="submission" date="2021-12" db="EMBL/GenBank/DDBJ databases">
        <title>Convergent genome expansion in fungi linked to evolution of root-endophyte symbiosis.</title>
        <authorList>
            <consortium name="DOE Joint Genome Institute"/>
            <person name="Ke Y.-H."/>
            <person name="Bonito G."/>
            <person name="Liao H.-L."/>
            <person name="Looney B."/>
            <person name="Rojas-Flechas A."/>
            <person name="Nash J."/>
            <person name="Hameed K."/>
            <person name="Schadt C."/>
            <person name="Martin F."/>
            <person name="Crous P.W."/>
            <person name="Miettinen O."/>
            <person name="Magnuson J.K."/>
            <person name="Labbe J."/>
            <person name="Jacobson D."/>
            <person name="Doktycz M.J."/>
            <person name="Veneault-Fourrey C."/>
            <person name="Kuo A."/>
            <person name="Mondo S."/>
            <person name="Calhoun S."/>
            <person name="Riley R."/>
            <person name="Ohm R."/>
            <person name="LaButti K."/>
            <person name="Andreopoulos B."/>
            <person name="Pangilinan J."/>
            <person name="Nolan M."/>
            <person name="Tritt A."/>
            <person name="Clum A."/>
            <person name="Lipzen A."/>
            <person name="Daum C."/>
            <person name="Barry K."/>
            <person name="Grigoriev I.V."/>
            <person name="Vilgalys R."/>
        </authorList>
    </citation>
    <scope>NUCLEOTIDE SEQUENCE</scope>
    <source>
        <strain evidence="2">PMI_201</strain>
    </source>
</reference>
<proteinExistence type="predicted"/>
<gene>
    <name evidence="2" type="ORF">BGW36DRAFT_35059</name>
</gene>
<dbReference type="Proteomes" id="UP001201262">
    <property type="component" value="Unassembled WGS sequence"/>
</dbReference>
<dbReference type="SUPFAM" id="SSF54909">
    <property type="entry name" value="Dimeric alpha+beta barrel"/>
    <property type="match status" value="1"/>
</dbReference>
<organism evidence="2 3">
    <name type="scientific">Talaromyces proteolyticus</name>
    <dbReference type="NCBI Taxonomy" id="1131652"/>
    <lineage>
        <taxon>Eukaryota</taxon>
        <taxon>Fungi</taxon>
        <taxon>Dikarya</taxon>
        <taxon>Ascomycota</taxon>
        <taxon>Pezizomycotina</taxon>
        <taxon>Eurotiomycetes</taxon>
        <taxon>Eurotiomycetidae</taxon>
        <taxon>Eurotiales</taxon>
        <taxon>Trichocomaceae</taxon>
        <taxon>Talaromyces</taxon>
        <taxon>Talaromyces sect. Bacilispori</taxon>
    </lineage>
</organism>
<dbReference type="InterPro" id="IPR051807">
    <property type="entry name" value="Sec-metab_biosynth-assoc"/>
</dbReference>
<dbReference type="GeneID" id="70243612"/>
<evidence type="ECO:0000313" key="2">
    <source>
        <dbReference type="EMBL" id="KAH8693138.1"/>
    </source>
</evidence>
<dbReference type="Pfam" id="PF03795">
    <property type="entry name" value="YCII"/>
    <property type="match status" value="1"/>
</dbReference>
<keyword evidence="3" id="KW-1185">Reference proteome</keyword>
<comment type="caution">
    <text evidence="2">The sequence shown here is derived from an EMBL/GenBank/DDBJ whole genome shotgun (WGS) entry which is preliminary data.</text>
</comment>
<dbReference type="RefSeq" id="XP_046069011.1">
    <property type="nucleotide sequence ID" value="XM_046213325.1"/>
</dbReference>
<dbReference type="InterPro" id="IPR011008">
    <property type="entry name" value="Dimeric_a/b-barrel"/>
</dbReference>
<dbReference type="EMBL" id="JAJTJA010000010">
    <property type="protein sequence ID" value="KAH8693138.1"/>
    <property type="molecule type" value="Genomic_DNA"/>
</dbReference>